<keyword evidence="3 4" id="KW-0067">ATP-binding</keyword>
<dbReference type="PANTHER" id="PTHR22683:SF1">
    <property type="entry name" value="TYPE VII SECRETION SYSTEM PROTEIN ESSC"/>
    <property type="match status" value="1"/>
</dbReference>
<evidence type="ECO:0000259" key="6">
    <source>
        <dbReference type="PROSITE" id="PS50006"/>
    </source>
</evidence>
<gene>
    <name evidence="8" type="ORF">NP064_12215</name>
</gene>
<dbReference type="PROSITE" id="PS50006">
    <property type="entry name" value="FHA_DOMAIN"/>
    <property type="match status" value="1"/>
</dbReference>
<dbReference type="Pfam" id="PF01580">
    <property type="entry name" value="FtsK_SpoIIIE"/>
    <property type="match status" value="1"/>
</dbReference>
<dbReference type="Gene3D" id="3.40.50.300">
    <property type="entry name" value="P-loop containing nucleotide triphosphate hydrolases"/>
    <property type="match status" value="3"/>
</dbReference>
<protein>
    <submittedName>
        <fullName evidence="8">FtsK/SpoIIIE domain-containing protein</fullName>
    </submittedName>
</protein>
<evidence type="ECO:0000256" key="1">
    <source>
        <dbReference type="ARBA" id="ARBA00022553"/>
    </source>
</evidence>
<dbReference type="EMBL" id="CP101988">
    <property type="protein sequence ID" value="UUI74555.1"/>
    <property type="molecule type" value="Genomic_DNA"/>
</dbReference>
<dbReference type="InterPro" id="IPR003593">
    <property type="entry name" value="AAA+_ATPase"/>
</dbReference>
<feature type="domain" description="FHA" evidence="6">
    <location>
        <begin position="113"/>
        <end position="169"/>
    </location>
</feature>
<keyword evidence="2 4" id="KW-0547">Nucleotide-binding</keyword>
<dbReference type="SMART" id="SM00382">
    <property type="entry name" value="AAA"/>
    <property type="match status" value="2"/>
</dbReference>
<dbReference type="CDD" id="cd01127">
    <property type="entry name" value="TrwB_TraG_TraD_VirD4"/>
    <property type="match status" value="1"/>
</dbReference>
<dbReference type="SUPFAM" id="SSF52540">
    <property type="entry name" value="P-loop containing nucleoside triphosphate hydrolases"/>
    <property type="match status" value="1"/>
</dbReference>
<evidence type="ECO:0000259" key="7">
    <source>
        <dbReference type="PROSITE" id="PS50901"/>
    </source>
</evidence>
<feature type="binding site" evidence="4">
    <location>
        <begin position="576"/>
        <end position="583"/>
    </location>
    <ligand>
        <name>ATP</name>
        <dbReference type="ChEBI" id="CHEBI:30616"/>
    </ligand>
</feature>
<dbReference type="Gene3D" id="2.60.200.20">
    <property type="match status" value="1"/>
</dbReference>
<dbReference type="PANTHER" id="PTHR22683">
    <property type="entry name" value="SPORULATION PROTEIN RELATED"/>
    <property type="match status" value="1"/>
</dbReference>
<dbReference type="InterPro" id="IPR027417">
    <property type="entry name" value="P-loop_NTPase"/>
</dbReference>
<dbReference type="CDD" id="cd00060">
    <property type="entry name" value="FHA"/>
    <property type="match status" value="1"/>
</dbReference>
<reference evidence="8 9" key="1">
    <citation type="submission" date="2022-07" db="EMBL/GenBank/DDBJ databases">
        <title>Novel species in genus cellulomonas.</title>
        <authorList>
            <person name="Ye L."/>
        </authorList>
    </citation>
    <scope>NUCLEOTIDE SEQUENCE [LARGE SCALE GENOMIC DNA]</scope>
    <source>
        <strain evidence="9">zg-Y338</strain>
    </source>
</reference>
<dbReference type="RefSeq" id="WP_227570729.1">
    <property type="nucleotide sequence ID" value="NZ_CP101988.1"/>
</dbReference>
<evidence type="ECO:0000313" key="9">
    <source>
        <dbReference type="Proteomes" id="UP001316189"/>
    </source>
</evidence>
<evidence type="ECO:0000256" key="4">
    <source>
        <dbReference type="PROSITE-ProRule" id="PRU00289"/>
    </source>
</evidence>
<proteinExistence type="predicted"/>
<dbReference type="InterPro" id="IPR050206">
    <property type="entry name" value="FtsK/SpoIIIE/SftA"/>
</dbReference>
<dbReference type="InterPro" id="IPR000253">
    <property type="entry name" value="FHA_dom"/>
</dbReference>
<evidence type="ECO:0000256" key="3">
    <source>
        <dbReference type="ARBA" id="ARBA00022840"/>
    </source>
</evidence>
<feature type="compositionally biased region" description="Polar residues" evidence="5">
    <location>
        <begin position="867"/>
        <end position="878"/>
    </location>
</feature>
<dbReference type="SUPFAM" id="SSF49879">
    <property type="entry name" value="SMAD/FHA domain"/>
    <property type="match status" value="1"/>
</dbReference>
<dbReference type="PROSITE" id="PS50901">
    <property type="entry name" value="FTSK"/>
    <property type="match status" value="1"/>
</dbReference>
<evidence type="ECO:0000313" key="8">
    <source>
        <dbReference type="EMBL" id="UUI74555.1"/>
    </source>
</evidence>
<feature type="region of interest" description="Disordered" evidence="5">
    <location>
        <begin position="279"/>
        <end position="299"/>
    </location>
</feature>
<keyword evidence="1" id="KW-0597">Phosphoprotein</keyword>
<accession>A0ABY5KVR0</accession>
<dbReference type="InterPro" id="IPR002543">
    <property type="entry name" value="FtsK_dom"/>
</dbReference>
<feature type="domain" description="FtsK" evidence="7">
    <location>
        <begin position="558"/>
        <end position="749"/>
    </location>
</feature>
<dbReference type="Proteomes" id="UP001316189">
    <property type="component" value="Chromosome"/>
</dbReference>
<sequence>MRLTLHSPDPASPQAWRSVDVEVDAGARLGDLRAHLAKVTGHLGWACSERLAVGASPLDDAHPCGTSPLVAGAVLRLGRGPRSEDEAALRASVHLAVVAGPDCGGLLAVTPGTVVGRRGSDELPGAAGALLLADPLMSSRHLELRPHHRGARARDLGSSNGTTLRRARRWLPRPARADGRLRLRRAGAGALRGRWTVLRPGDQIVTGASVLELRSTAREHQGRPAGTSPAGPSAWTWATPAAGSVALAIATGHRALLLVALIGPLLGMGQVLAERRRRARGRPAALSHPGSPMDASTDGTPLRDPADLAMATLRACGAPGTPRFGADLAGPDRVLCIVGPRPQALGCARAVALAAVGTHGTAGLTIHADPALLQDWSWARWLTSADAPTIGPGDGQWHFTVVDGPASIAGAARHLAAAAGEGRLVVLASTLSSVPAWCRTVLRVDAHGARLSTPFADTDTPLQAVSEEWAEAQARRVAGLRLDPRARPAPATALGGALLGTPGGGAGGEPAPGADALPRDVALGDLPGMPPPTAAAVARAWATGSHTGLEAVLGQGANGPVRVDLVRDGPHALVAGTTGAGKSALLRTLVMSLALTHPPERLAIALIDYKGGASFGPCAELPHVVGQVTDLDGRLALRALAGLRAELRRREHTLAAAGCADLAALWAATAPGSPTPPPRLLVVVDEFRALADEAPDFIPGLLRLAAQGRSLGMHLVLATQRPAGAVNADLRANIALRVALRVTDATESLDVIDVPDAAGLPADRPGRAALRRSNGPVELLQVAQIRAPGTRPPVRLAPAWTTPPAAASHPAQDEQQDDQRLYLAAVQAAAQGHDMPRAPWLPELPPAVRLSELDPPMGPSPPRHGTGAQSAVPSADVPTTRSTVPLALADLPDEQRRAVVGWDPARGHLLVQGAPSSGRTTTLRTAAAGALALGWDVHAVGLSLPEAASADAAPGIGTTVDVDDPRRLARLLALLMDGPHGDGRPGQLLVVDGWEAALEALDAVGRGGAGDLLLGVVRDGLANGVTVAAACGPTARTAALAGMFQDRIVLGLDPVDQVLAGVPAELATRPRRPGRAVHLHGADARDCQVAEPDRWPALSGRPPATLRLRPVPRRIAWTDLGAVAPDASRAAVGRGGDDAAVTFLDVTRGALVVGPAGSGRTNTLTVIATGLVHAGRAVAVVSSDAALLAVPGARWASEPNGLAALLDTIAATGRRAGAADADHDVDLVVDDLDVLEQLFPVEAERLASAAGRVRLIASARTARAATAYREPMARLRAIRQGVVLDPAEPGSSDVFGVDLARVTDPAHPHAAGRGAVVHGRLLTPVQAALPPTATNG</sequence>
<evidence type="ECO:0000256" key="5">
    <source>
        <dbReference type="SAM" id="MobiDB-lite"/>
    </source>
</evidence>
<organism evidence="8 9">
    <name type="scientific">Cellulomonas chengniuliangii</name>
    <dbReference type="NCBI Taxonomy" id="2968084"/>
    <lineage>
        <taxon>Bacteria</taxon>
        <taxon>Bacillati</taxon>
        <taxon>Actinomycetota</taxon>
        <taxon>Actinomycetes</taxon>
        <taxon>Micrococcales</taxon>
        <taxon>Cellulomonadaceae</taxon>
        <taxon>Cellulomonas</taxon>
    </lineage>
</organism>
<dbReference type="InterPro" id="IPR008984">
    <property type="entry name" value="SMAD_FHA_dom_sf"/>
</dbReference>
<name>A0ABY5KVR0_9CELL</name>
<evidence type="ECO:0000256" key="2">
    <source>
        <dbReference type="ARBA" id="ARBA00022741"/>
    </source>
</evidence>
<feature type="region of interest" description="Disordered" evidence="5">
    <location>
        <begin position="851"/>
        <end position="878"/>
    </location>
</feature>
<keyword evidence="9" id="KW-1185">Reference proteome</keyword>